<dbReference type="OrthoDB" id="2575228at2759"/>
<gene>
    <name evidence="1" type="ORF">T552_02036</name>
</gene>
<proteinExistence type="predicted"/>
<dbReference type="RefSeq" id="XP_018225886.1">
    <property type="nucleotide sequence ID" value="XM_018370596.1"/>
</dbReference>
<evidence type="ECO:0000313" key="2">
    <source>
        <dbReference type="Proteomes" id="UP000054454"/>
    </source>
</evidence>
<protein>
    <submittedName>
        <fullName evidence="1">Uncharacterized protein</fullName>
    </submittedName>
</protein>
<dbReference type="AlphaFoldDB" id="A0A0W4ZIJ5"/>
<comment type="caution">
    <text evidence="1">The sequence shown here is derived from an EMBL/GenBank/DDBJ whole genome shotgun (WGS) entry which is preliminary data.</text>
</comment>
<sequence>MQTFFDPLCSSASEFIDSPTLLDDLKLDYTFTQYPFDNSNYAQVNDIEKFLNLNFDDGEDNNKQDVECFCDENFLNSKDVHFNTKDDSGFQLSALYDIPWIKSIFNDDITQRIPEKKDIFEEEGLSDIYINFDESTLLNEITDTPNDVAQETGQLNRELHEDDNYVFDINVPESHEKESALPYASNFTNTPHFSESSFTCPLTPRLSPSVGSELKELLVLDSKPPVMMPVKEGNTSLDNMTSKQFVNNSKLSEKALYTGNFNMHSADNLSKSHTPSALFTKKRSFQDFSNGDMNMSSLSSPKRNKNTYPIENNLDGHMFNPVIHDNSLISLPQSHISSESAFMFDNNALSFKNYGWTANGKQEYIDTSSLIPYEVYLPDTTALLSSKQVNPTSLTSIKADLPKNINMKDILRTTSTKYKKKRYPVAFGSFINFTERDAEIILNGVAPSGSSKKH</sequence>
<accession>A0A0W4ZIJ5</accession>
<organism evidence="1 2">
    <name type="scientific">Pneumocystis carinii (strain B80)</name>
    <name type="common">Rat pneumocystis pneumonia agent</name>
    <name type="synonym">Pneumocystis carinii f. sp. carinii</name>
    <dbReference type="NCBI Taxonomy" id="1408658"/>
    <lineage>
        <taxon>Eukaryota</taxon>
        <taxon>Fungi</taxon>
        <taxon>Dikarya</taxon>
        <taxon>Ascomycota</taxon>
        <taxon>Taphrinomycotina</taxon>
        <taxon>Pneumocystomycetes</taxon>
        <taxon>Pneumocystaceae</taxon>
        <taxon>Pneumocystis</taxon>
    </lineage>
</organism>
<dbReference type="Proteomes" id="UP000054454">
    <property type="component" value="Unassembled WGS sequence"/>
</dbReference>
<keyword evidence="2" id="KW-1185">Reference proteome</keyword>
<dbReference type="GeneID" id="28936799"/>
<reference evidence="2" key="1">
    <citation type="journal article" date="2016" name="Nat. Commun.">
        <title>Genome analysis of three Pneumocystis species reveals adaptation mechanisms to life exclusively in mammalian hosts.</title>
        <authorList>
            <person name="Ma L."/>
            <person name="Chen Z."/>
            <person name="Huang D.W."/>
            <person name="Kutty G."/>
            <person name="Ishihara M."/>
            <person name="Wang H."/>
            <person name="Abouelleil A."/>
            <person name="Bishop L."/>
            <person name="Davey E."/>
            <person name="Deng R."/>
            <person name="Deng X."/>
            <person name="Fan L."/>
            <person name="Fantoni G."/>
            <person name="Fitzgerald M."/>
            <person name="Gogineni E."/>
            <person name="Goldberg J.M."/>
            <person name="Handley G."/>
            <person name="Hu X."/>
            <person name="Huber C."/>
            <person name="Jiao X."/>
            <person name="Jones K."/>
            <person name="Levin J.Z."/>
            <person name="Liu Y."/>
            <person name="Macdonald P."/>
            <person name="Melnikov A."/>
            <person name="Raley C."/>
            <person name="Sassi M."/>
            <person name="Sherman B.T."/>
            <person name="Song X."/>
            <person name="Sykes S."/>
            <person name="Tran B."/>
            <person name="Walsh L."/>
            <person name="Xia Y."/>
            <person name="Yang J."/>
            <person name="Young S."/>
            <person name="Zeng Q."/>
            <person name="Zheng X."/>
            <person name="Stephens R."/>
            <person name="Nusbaum C."/>
            <person name="Birren B.W."/>
            <person name="Azadi P."/>
            <person name="Lempicki R.A."/>
            <person name="Cuomo C.A."/>
            <person name="Kovacs J.A."/>
        </authorList>
    </citation>
    <scope>NUCLEOTIDE SEQUENCE [LARGE SCALE GENOMIC DNA]</scope>
    <source>
        <strain evidence="2">B80</strain>
    </source>
</reference>
<evidence type="ECO:0000313" key="1">
    <source>
        <dbReference type="EMBL" id="KTW28177.1"/>
    </source>
</evidence>
<dbReference type="EMBL" id="LFVZ01000008">
    <property type="protein sequence ID" value="KTW28177.1"/>
    <property type="molecule type" value="Genomic_DNA"/>
</dbReference>
<dbReference type="VEuPathDB" id="FungiDB:T552_02036"/>
<name>A0A0W4ZIJ5_PNEC8</name>